<gene>
    <name evidence="4" type="ORF">TRITD_3Bv1G255450</name>
</gene>
<evidence type="ECO:0000259" key="3">
    <source>
        <dbReference type="PROSITE" id="PS51767"/>
    </source>
</evidence>
<evidence type="ECO:0000313" key="5">
    <source>
        <dbReference type="Proteomes" id="UP000324705"/>
    </source>
</evidence>
<dbReference type="GO" id="GO:0004190">
    <property type="term" value="F:aspartic-type endopeptidase activity"/>
    <property type="evidence" value="ECO:0007669"/>
    <property type="project" value="InterPro"/>
</dbReference>
<dbReference type="EMBL" id="LT934116">
    <property type="protein sequence ID" value="VAH84799.1"/>
    <property type="molecule type" value="Genomic_DNA"/>
</dbReference>
<dbReference type="Gramene" id="TRITD3Bv1G255450.2">
    <property type="protein sequence ID" value="TRITD3Bv1G255450.2"/>
    <property type="gene ID" value="TRITD3Bv1G255450"/>
</dbReference>
<accession>A0A9R1QW65</accession>
<evidence type="ECO:0000256" key="2">
    <source>
        <dbReference type="SAM" id="SignalP"/>
    </source>
</evidence>
<reference evidence="4 5" key="1">
    <citation type="submission" date="2017-09" db="EMBL/GenBank/DDBJ databases">
        <authorList>
            <consortium name="International Durum Wheat Genome Sequencing Consortium (IDWGSC)"/>
            <person name="Milanesi L."/>
        </authorList>
    </citation>
    <scope>NUCLEOTIDE SEQUENCE [LARGE SCALE GENOMIC DNA]</scope>
    <source>
        <strain evidence="5">cv. Svevo</strain>
    </source>
</reference>
<organism evidence="4 5">
    <name type="scientific">Triticum turgidum subsp. durum</name>
    <name type="common">Durum wheat</name>
    <name type="synonym">Triticum durum</name>
    <dbReference type="NCBI Taxonomy" id="4567"/>
    <lineage>
        <taxon>Eukaryota</taxon>
        <taxon>Viridiplantae</taxon>
        <taxon>Streptophyta</taxon>
        <taxon>Embryophyta</taxon>
        <taxon>Tracheophyta</taxon>
        <taxon>Spermatophyta</taxon>
        <taxon>Magnoliopsida</taxon>
        <taxon>Liliopsida</taxon>
        <taxon>Poales</taxon>
        <taxon>Poaceae</taxon>
        <taxon>BOP clade</taxon>
        <taxon>Pooideae</taxon>
        <taxon>Triticodae</taxon>
        <taxon>Triticeae</taxon>
        <taxon>Triticinae</taxon>
        <taxon>Triticum</taxon>
    </lineage>
</organism>
<dbReference type="AlphaFoldDB" id="A0A9R1QW65"/>
<evidence type="ECO:0000256" key="1">
    <source>
        <dbReference type="ARBA" id="ARBA00007447"/>
    </source>
</evidence>
<dbReference type="Pfam" id="PF14541">
    <property type="entry name" value="TAXi_C"/>
    <property type="match status" value="1"/>
</dbReference>
<dbReference type="Proteomes" id="UP000324705">
    <property type="component" value="Chromosome 3B"/>
</dbReference>
<dbReference type="SUPFAM" id="SSF50630">
    <property type="entry name" value="Acid proteases"/>
    <property type="match status" value="1"/>
</dbReference>
<protein>
    <recommendedName>
        <fullName evidence="3">Peptidase A1 domain-containing protein</fullName>
    </recommendedName>
</protein>
<dbReference type="InterPro" id="IPR032799">
    <property type="entry name" value="TAXi_C"/>
</dbReference>
<dbReference type="InterPro" id="IPR001461">
    <property type="entry name" value="Aspartic_peptidase_A1"/>
</dbReference>
<dbReference type="InterPro" id="IPR021109">
    <property type="entry name" value="Peptidase_aspartic_dom_sf"/>
</dbReference>
<evidence type="ECO:0000313" key="4">
    <source>
        <dbReference type="EMBL" id="VAH84799.1"/>
    </source>
</evidence>
<feature type="domain" description="Peptidase A1" evidence="3">
    <location>
        <begin position="36"/>
        <end position="385"/>
    </location>
</feature>
<dbReference type="InterPro" id="IPR033121">
    <property type="entry name" value="PEPTIDASE_A1"/>
</dbReference>
<dbReference type="Pfam" id="PF14543">
    <property type="entry name" value="TAXi_N"/>
    <property type="match status" value="1"/>
</dbReference>
<comment type="similarity">
    <text evidence="1">Belongs to the peptidase A1 family.</text>
</comment>
<proteinExistence type="inferred from homology"/>
<dbReference type="GO" id="GO:0006508">
    <property type="term" value="P:proteolysis"/>
    <property type="evidence" value="ECO:0007669"/>
    <property type="project" value="InterPro"/>
</dbReference>
<feature type="chain" id="PRO_5040227337" description="Peptidase A1 domain-containing protein" evidence="2">
    <location>
        <begin position="23"/>
        <end position="403"/>
    </location>
</feature>
<dbReference type="InterPro" id="IPR032861">
    <property type="entry name" value="TAXi_N"/>
</dbReference>
<sequence>MARLPLLVLAVSLAVLASPASSKRVRSVLAPVTKDPATRLYTIPFHYGANIVVDTAGPLVWSTCAPDHLPAAFPCKSATCRLANKYHVPSCSESAADKLCDHSHKVCRAFPYNPVTGACAAGDLIHTRFVANTTDGKNPVSQVNVRAVAACAPSKLLESLPQGASGVAGLAGSDLALPAQVASEQKVSNKFLLCLPRGLSSDPGVAVFGGGPLHFMAQPERDYTIKSIAVESARVPVPAQALATGGAVLCTRSPFTLLRSDVFLPLVDAFTKALAKQGAQGGPVAKAVKPYAPFQLCYDTRTLANTRTGYLVPAVTLTLGGGKNWRMDGLSLMVDMGPTTACLAFVQMQGVKGGDGSAPSVLIGGFQMENTVLEFDMKKKRLGFARLPSFTQCSHFNFTTRSA</sequence>
<keyword evidence="5" id="KW-1185">Reference proteome</keyword>
<dbReference type="PANTHER" id="PTHR47965:SF74">
    <property type="entry name" value="PEPTIDASE A1 DOMAIN-CONTAINING PROTEIN"/>
    <property type="match status" value="1"/>
</dbReference>
<name>A0A9R1QW65_TRITD</name>
<keyword evidence="2" id="KW-0732">Signal</keyword>
<dbReference type="Gene3D" id="2.40.70.10">
    <property type="entry name" value="Acid Proteases"/>
    <property type="match status" value="2"/>
</dbReference>
<dbReference type="PANTHER" id="PTHR47965">
    <property type="entry name" value="ASPARTYL PROTEASE-RELATED"/>
    <property type="match status" value="1"/>
</dbReference>
<feature type="signal peptide" evidence="2">
    <location>
        <begin position="1"/>
        <end position="22"/>
    </location>
</feature>
<dbReference type="PROSITE" id="PS51767">
    <property type="entry name" value="PEPTIDASE_A1"/>
    <property type="match status" value="1"/>
</dbReference>
<dbReference type="FunFam" id="2.40.70.10:FF:000075">
    <property type="entry name" value="Putative xylanase inhibitor"/>
    <property type="match status" value="1"/>
</dbReference>